<dbReference type="InterPro" id="IPR050109">
    <property type="entry name" value="HTH-type_TetR-like_transc_reg"/>
</dbReference>
<evidence type="ECO:0000313" key="5">
    <source>
        <dbReference type="Proteomes" id="UP001163947"/>
    </source>
</evidence>
<organism evidence="4 5">
    <name type="scientific">Rhodococcus aetherivorans</name>
    <dbReference type="NCBI Taxonomy" id="191292"/>
    <lineage>
        <taxon>Bacteria</taxon>
        <taxon>Bacillati</taxon>
        <taxon>Actinomycetota</taxon>
        <taxon>Actinomycetes</taxon>
        <taxon>Mycobacteriales</taxon>
        <taxon>Nocardiaceae</taxon>
        <taxon>Rhodococcus</taxon>
    </lineage>
</organism>
<dbReference type="InterPro" id="IPR041484">
    <property type="entry name" value="TetR_C_25"/>
</dbReference>
<evidence type="ECO:0000259" key="3">
    <source>
        <dbReference type="PROSITE" id="PS50977"/>
    </source>
</evidence>
<reference evidence="4" key="1">
    <citation type="submission" date="2022-09" db="EMBL/GenBank/DDBJ databases">
        <title>The genome sequence of Rhodococcus aetherivorans N1.</title>
        <authorList>
            <person name="Jiang W."/>
        </authorList>
    </citation>
    <scope>NUCLEOTIDE SEQUENCE</scope>
    <source>
        <strain evidence="4">N1</strain>
    </source>
</reference>
<accession>A0AA46SC67</accession>
<name>A0AA46SC67_9NOCA</name>
<evidence type="ECO:0000256" key="1">
    <source>
        <dbReference type="ARBA" id="ARBA00023125"/>
    </source>
</evidence>
<dbReference type="RefSeq" id="WP_006933655.1">
    <property type="nucleotide sequence ID" value="NZ_CAVJ010000058.1"/>
</dbReference>
<dbReference type="SUPFAM" id="SSF48498">
    <property type="entry name" value="Tetracyclin repressor-like, C-terminal domain"/>
    <property type="match status" value="1"/>
</dbReference>
<sequence>MRSTPGRLSAADRRDLTSAARIREAAILRFARDGFDASLRTIAADAGVSGALIVHHFGSKKDLRRACDEWVLGQIRDSKRTTLATGDSGPWLAQLGRAEQYAPLAVYVARTFQAGGESAAEFFDHLVDDVVDYLAEGERNGLIRPSRDNRARARLLTGMSVGSMLLQMTLHPELLRGGDFTGFFRHLTETVTAPALELYSEGLLTSRKLLDDYLMYVPDPPAAAGGGESAAPPS</sequence>
<dbReference type="Pfam" id="PF17933">
    <property type="entry name" value="TetR_C_25"/>
    <property type="match status" value="1"/>
</dbReference>
<evidence type="ECO:0000256" key="2">
    <source>
        <dbReference type="PROSITE-ProRule" id="PRU00335"/>
    </source>
</evidence>
<dbReference type="Gene3D" id="1.10.357.10">
    <property type="entry name" value="Tetracycline Repressor, domain 2"/>
    <property type="match status" value="1"/>
</dbReference>
<dbReference type="InterPro" id="IPR001647">
    <property type="entry name" value="HTH_TetR"/>
</dbReference>
<dbReference type="PROSITE" id="PS50977">
    <property type="entry name" value="HTH_TETR_2"/>
    <property type="match status" value="1"/>
</dbReference>
<dbReference type="InterPro" id="IPR036271">
    <property type="entry name" value="Tet_transcr_reg_TetR-rel_C_sf"/>
</dbReference>
<dbReference type="SUPFAM" id="SSF46689">
    <property type="entry name" value="Homeodomain-like"/>
    <property type="match status" value="1"/>
</dbReference>
<feature type="DNA-binding region" description="H-T-H motif" evidence="2">
    <location>
        <begin position="38"/>
        <end position="57"/>
    </location>
</feature>
<feature type="domain" description="HTH tetR-type" evidence="3">
    <location>
        <begin position="16"/>
        <end position="75"/>
    </location>
</feature>
<dbReference type="GeneID" id="83622281"/>
<keyword evidence="1 2" id="KW-0238">DNA-binding</keyword>
<dbReference type="Pfam" id="PF00440">
    <property type="entry name" value="TetR_N"/>
    <property type="match status" value="1"/>
</dbReference>
<dbReference type="PANTHER" id="PTHR30055">
    <property type="entry name" value="HTH-TYPE TRANSCRIPTIONAL REGULATOR RUTR"/>
    <property type="match status" value="1"/>
</dbReference>
<dbReference type="Proteomes" id="UP001163947">
    <property type="component" value="Chromosome"/>
</dbReference>
<gene>
    <name evidence="4" type="ORF">OCS65_17650</name>
</gene>
<proteinExistence type="predicted"/>
<evidence type="ECO:0000313" key="4">
    <source>
        <dbReference type="EMBL" id="UYF92314.1"/>
    </source>
</evidence>
<dbReference type="InterPro" id="IPR009057">
    <property type="entry name" value="Homeodomain-like_sf"/>
</dbReference>
<dbReference type="GO" id="GO:0000976">
    <property type="term" value="F:transcription cis-regulatory region binding"/>
    <property type="evidence" value="ECO:0007669"/>
    <property type="project" value="TreeGrafter"/>
</dbReference>
<dbReference type="EMBL" id="CP106982">
    <property type="protein sequence ID" value="UYF92314.1"/>
    <property type="molecule type" value="Genomic_DNA"/>
</dbReference>
<protein>
    <submittedName>
        <fullName evidence="4">TetR family transcriptional regulator</fullName>
    </submittedName>
</protein>
<dbReference type="AlphaFoldDB" id="A0AA46SC67"/>
<dbReference type="GO" id="GO:0003700">
    <property type="term" value="F:DNA-binding transcription factor activity"/>
    <property type="evidence" value="ECO:0007669"/>
    <property type="project" value="TreeGrafter"/>
</dbReference>
<dbReference type="PANTHER" id="PTHR30055:SF146">
    <property type="entry name" value="HTH-TYPE TRANSCRIPTIONAL DUAL REGULATOR CECR"/>
    <property type="match status" value="1"/>
</dbReference>